<evidence type="ECO:0000256" key="1">
    <source>
        <dbReference type="SAM" id="Phobius"/>
    </source>
</evidence>
<reference evidence="2 3" key="1">
    <citation type="submission" date="2019-09" db="EMBL/GenBank/DDBJ databases">
        <authorList>
            <person name="Dittami M. S."/>
        </authorList>
    </citation>
    <scope>NUCLEOTIDE SEQUENCE [LARGE SCALE GENOMIC DNA]</scope>
    <source>
        <strain evidence="2">SPHINGO391</strain>
    </source>
</reference>
<organism evidence="2 3">
    <name type="scientific">Sphingomonas aurantiaca</name>
    <dbReference type="NCBI Taxonomy" id="185949"/>
    <lineage>
        <taxon>Bacteria</taxon>
        <taxon>Pseudomonadati</taxon>
        <taxon>Pseudomonadota</taxon>
        <taxon>Alphaproteobacteria</taxon>
        <taxon>Sphingomonadales</taxon>
        <taxon>Sphingomonadaceae</taxon>
        <taxon>Sphingomonas</taxon>
    </lineage>
</organism>
<keyword evidence="1" id="KW-0812">Transmembrane</keyword>
<keyword evidence="1" id="KW-0472">Membrane</keyword>
<dbReference type="EMBL" id="CABVLI010000052">
    <property type="protein sequence ID" value="VVT32382.1"/>
    <property type="molecule type" value="Genomic_DNA"/>
</dbReference>
<feature type="transmembrane region" description="Helical" evidence="1">
    <location>
        <begin position="116"/>
        <end position="149"/>
    </location>
</feature>
<feature type="transmembrane region" description="Helical" evidence="1">
    <location>
        <begin position="284"/>
        <end position="301"/>
    </location>
</feature>
<dbReference type="Proteomes" id="UP000326857">
    <property type="component" value="Unassembled WGS sequence"/>
</dbReference>
<dbReference type="InterPro" id="IPR049458">
    <property type="entry name" value="EpsG-like"/>
</dbReference>
<feature type="transmembrane region" description="Helical" evidence="1">
    <location>
        <begin position="155"/>
        <end position="176"/>
    </location>
</feature>
<feature type="transmembrane region" description="Helical" evidence="1">
    <location>
        <begin position="87"/>
        <end position="109"/>
    </location>
</feature>
<dbReference type="RefSeq" id="WP_151989555.1">
    <property type="nucleotide sequence ID" value="NZ_LR701501.1"/>
</dbReference>
<dbReference type="Pfam" id="PF14897">
    <property type="entry name" value="EpsG"/>
    <property type="match status" value="1"/>
</dbReference>
<feature type="transmembrane region" description="Helical" evidence="1">
    <location>
        <begin position="26"/>
        <end position="45"/>
    </location>
</feature>
<name>A0A5E8ALU0_9SPHN</name>
<sequence>MAAALVYNRVPEAGLSIDHRSRVSPIAIYLLALATALMMGLRYEVGGDWYPYLLMYDLMQLMSSDQLFGYFDPGYAVVGRLSDSLGLGIYGVNVICGIIMAFGIAYFCARQPNPALTFLVGVPYLIIVVGMGYTRQGVAIGIIIAGIAGVSERTILRTIFIVFVAALFHKTALLVLPFIMAPILRRNLLYAVIGGIVFVGMFYVLLAGSADQMVTNYVDAGYESSGAVIRVLMNVIPALLALLFRKRLGFNGYHSDMWSVFALVSLLLVPLVLVANFTTAIDRMALFLIPLQIAILPRIPYIFGHRRALNAQVFIAICGYSAMVQMVWIVFADNSRYWLPYRMAIFEL</sequence>
<keyword evidence="1" id="KW-1133">Transmembrane helix</keyword>
<feature type="transmembrane region" description="Helical" evidence="1">
    <location>
        <begin position="227"/>
        <end position="245"/>
    </location>
</feature>
<gene>
    <name evidence="2" type="ORF">SPHINGO391_70021</name>
</gene>
<accession>A0A5E8ALU0</accession>
<protein>
    <submittedName>
        <fullName evidence="2">Uncharacterized protein</fullName>
    </submittedName>
</protein>
<feature type="transmembrane region" description="Helical" evidence="1">
    <location>
        <begin position="313"/>
        <end position="331"/>
    </location>
</feature>
<feature type="transmembrane region" description="Helical" evidence="1">
    <location>
        <begin position="257"/>
        <end position="278"/>
    </location>
</feature>
<evidence type="ECO:0000313" key="3">
    <source>
        <dbReference type="Proteomes" id="UP000326857"/>
    </source>
</evidence>
<dbReference type="AlphaFoldDB" id="A0A5E8ALU0"/>
<proteinExistence type="predicted"/>
<feature type="transmembrane region" description="Helical" evidence="1">
    <location>
        <begin position="188"/>
        <end position="207"/>
    </location>
</feature>
<evidence type="ECO:0000313" key="2">
    <source>
        <dbReference type="EMBL" id="VVT32382.1"/>
    </source>
</evidence>